<protein>
    <submittedName>
        <fullName evidence="1">Uncharacterized protein</fullName>
    </submittedName>
</protein>
<dbReference type="AlphaFoldDB" id="X1VZP7"/>
<feature type="non-terminal residue" evidence="1">
    <location>
        <position position="150"/>
    </location>
</feature>
<evidence type="ECO:0000313" key="1">
    <source>
        <dbReference type="EMBL" id="GAJ18825.1"/>
    </source>
</evidence>
<dbReference type="EMBL" id="BARW01039221">
    <property type="protein sequence ID" value="GAJ18825.1"/>
    <property type="molecule type" value="Genomic_DNA"/>
</dbReference>
<gene>
    <name evidence="1" type="ORF">S12H4_59837</name>
</gene>
<sequence length="150" mass="16890">VDAVIQLDDPAWGLLGYPKKLRAVISKSEGATISSLAEYIKAEAEMEELSPCKELSRMLKETPLGAESMLAWASRLKYQADRAEGCRSLQKAAYEEAARIKLAVSPVIKPVKMKEAEMEQESPKTIQQLLQEQTLLEQHQKDRPQDIIFF</sequence>
<organism evidence="1">
    <name type="scientific">marine sediment metagenome</name>
    <dbReference type="NCBI Taxonomy" id="412755"/>
    <lineage>
        <taxon>unclassified sequences</taxon>
        <taxon>metagenomes</taxon>
        <taxon>ecological metagenomes</taxon>
    </lineage>
</organism>
<name>X1VZP7_9ZZZZ</name>
<comment type="caution">
    <text evidence="1">The sequence shown here is derived from an EMBL/GenBank/DDBJ whole genome shotgun (WGS) entry which is preliminary data.</text>
</comment>
<feature type="non-terminal residue" evidence="1">
    <location>
        <position position="1"/>
    </location>
</feature>
<reference evidence="1" key="1">
    <citation type="journal article" date="2014" name="Front. Microbiol.">
        <title>High frequency of phylogenetically diverse reductive dehalogenase-homologous genes in deep subseafloor sedimentary metagenomes.</title>
        <authorList>
            <person name="Kawai M."/>
            <person name="Futagami T."/>
            <person name="Toyoda A."/>
            <person name="Takaki Y."/>
            <person name="Nishi S."/>
            <person name="Hori S."/>
            <person name="Arai W."/>
            <person name="Tsubouchi T."/>
            <person name="Morono Y."/>
            <person name="Uchiyama I."/>
            <person name="Ito T."/>
            <person name="Fujiyama A."/>
            <person name="Inagaki F."/>
            <person name="Takami H."/>
        </authorList>
    </citation>
    <scope>NUCLEOTIDE SEQUENCE</scope>
    <source>
        <strain evidence="1">Expedition CK06-06</strain>
    </source>
</reference>
<proteinExistence type="predicted"/>
<accession>X1VZP7</accession>